<sequence length="136" mass="15815">MENQEEPERTEVSTSVRELLIKKHKEGMSLRSIGNLVGRTHSTIQTIISNCNKTGSAKFKQLSGRPRVFTDREENIIVRKVKQNPRLTLPQIASEMLEETNKTSSRFTVGRVLERNGYRNYRARKKPFISERNRKK</sequence>
<dbReference type="GO" id="GO:0003677">
    <property type="term" value="F:DNA binding"/>
    <property type="evidence" value="ECO:0007669"/>
    <property type="project" value="InterPro"/>
</dbReference>
<comment type="subcellular location">
    <subcellularLocation>
        <location evidence="1">Nucleus</location>
    </subcellularLocation>
</comment>
<organism evidence="3 4">
    <name type="scientific">Ignelater luminosus</name>
    <name type="common">Cucubano</name>
    <name type="synonym">Pyrophorus luminosus</name>
    <dbReference type="NCBI Taxonomy" id="2038154"/>
    <lineage>
        <taxon>Eukaryota</taxon>
        <taxon>Metazoa</taxon>
        <taxon>Ecdysozoa</taxon>
        <taxon>Arthropoda</taxon>
        <taxon>Hexapoda</taxon>
        <taxon>Insecta</taxon>
        <taxon>Pterygota</taxon>
        <taxon>Neoptera</taxon>
        <taxon>Endopterygota</taxon>
        <taxon>Coleoptera</taxon>
        <taxon>Polyphaga</taxon>
        <taxon>Elateriformia</taxon>
        <taxon>Elateroidea</taxon>
        <taxon>Elateridae</taxon>
        <taxon>Agrypninae</taxon>
        <taxon>Pyrophorini</taxon>
        <taxon>Ignelater</taxon>
    </lineage>
</organism>
<proteinExistence type="predicted"/>
<dbReference type="Gene3D" id="1.10.10.10">
    <property type="entry name" value="Winged helix-like DNA-binding domain superfamily/Winged helix DNA-binding domain"/>
    <property type="match status" value="1"/>
</dbReference>
<gene>
    <name evidence="3" type="ORF">ILUMI_03829</name>
</gene>
<keyword evidence="4" id="KW-1185">Reference proteome</keyword>
<dbReference type="AlphaFoldDB" id="A0A8K0GHY1"/>
<evidence type="ECO:0000313" key="4">
    <source>
        <dbReference type="Proteomes" id="UP000801492"/>
    </source>
</evidence>
<dbReference type="InterPro" id="IPR002492">
    <property type="entry name" value="Transposase_Tc1-like"/>
</dbReference>
<dbReference type="GO" id="GO:0015074">
    <property type="term" value="P:DNA integration"/>
    <property type="evidence" value="ECO:0007669"/>
    <property type="project" value="InterPro"/>
</dbReference>
<dbReference type="InterPro" id="IPR009057">
    <property type="entry name" value="Homeodomain-like_sf"/>
</dbReference>
<feature type="domain" description="Transposase Tc1-like" evidence="2">
    <location>
        <begin position="77"/>
        <end position="136"/>
    </location>
</feature>
<evidence type="ECO:0000259" key="2">
    <source>
        <dbReference type="Pfam" id="PF01498"/>
    </source>
</evidence>
<dbReference type="OrthoDB" id="4843387at2759"/>
<protein>
    <recommendedName>
        <fullName evidence="2">Transposase Tc1-like domain-containing protein</fullName>
    </recommendedName>
</protein>
<evidence type="ECO:0000256" key="1">
    <source>
        <dbReference type="ARBA" id="ARBA00004123"/>
    </source>
</evidence>
<comment type="caution">
    <text evidence="3">The sequence shown here is derived from an EMBL/GenBank/DDBJ whole genome shotgun (WGS) entry which is preliminary data.</text>
</comment>
<dbReference type="Proteomes" id="UP000801492">
    <property type="component" value="Unassembled WGS sequence"/>
</dbReference>
<dbReference type="EMBL" id="VTPC01001327">
    <property type="protein sequence ID" value="KAF2902352.1"/>
    <property type="molecule type" value="Genomic_DNA"/>
</dbReference>
<reference evidence="3" key="1">
    <citation type="submission" date="2019-08" db="EMBL/GenBank/DDBJ databases">
        <title>The genome of the North American firefly Photinus pyralis.</title>
        <authorList>
            <consortium name="Photinus pyralis genome working group"/>
            <person name="Fallon T.R."/>
            <person name="Sander Lower S.E."/>
            <person name="Weng J.-K."/>
        </authorList>
    </citation>
    <scope>NUCLEOTIDE SEQUENCE</scope>
    <source>
        <strain evidence="3">TRF0915ILg1</strain>
        <tissue evidence="3">Whole body</tissue>
    </source>
</reference>
<dbReference type="GO" id="GO:0005634">
    <property type="term" value="C:nucleus"/>
    <property type="evidence" value="ECO:0007669"/>
    <property type="project" value="UniProtKB-SubCell"/>
</dbReference>
<evidence type="ECO:0000313" key="3">
    <source>
        <dbReference type="EMBL" id="KAF2902352.1"/>
    </source>
</evidence>
<name>A0A8K0GHY1_IGNLU</name>
<dbReference type="GO" id="GO:0006313">
    <property type="term" value="P:DNA transposition"/>
    <property type="evidence" value="ECO:0007669"/>
    <property type="project" value="InterPro"/>
</dbReference>
<dbReference type="SUPFAM" id="SSF46689">
    <property type="entry name" value="Homeodomain-like"/>
    <property type="match status" value="1"/>
</dbReference>
<accession>A0A8K0GHY1</accession>
<dbReference type="InterPro" id="IPR036388">
    <property type="entry name" value="WH-like_DNA-bd_sf"/>
</dbReference>
<dbReference type="Pfam" id="PF01498">
    <property type="entry name" value="HTH_Tnp_Tc3_2"/>
    <property type="match status" value="1"/>
</dbReference>